<gene>
    <name evidence="1" type="ORF">KUH32_14790</name>
</gene>
<accession>A0ABS6NBT6</accession>
<evidence type="ECO:0000313" key="1">
    <source>
        <dbReference type="EMBL" id="MBV2361029.1"/>
    </source>
</evidence>
<comment type="caution">
    <text evidence="1">The sequence shown here is derived from an EMBL/GenBank/DDBJ whole genome shotgun (WGS) entry which is preliminary data.</text>
</comment>
<dbReference type="Proteomes" id="UP001166293">
    <property type="component" value="Unassembled WGS sequence"/>
</dbReference>
<reference evidence="1" key="1">
    <citation type="submission" date="2021-06" db="EMBL/GenBank/DDBJ databases">
        <title>Thalassococcus sp. CAU 1522 isolated from sea sand, Republic of Korea.</title>
        <authorList>
            <person name="Kim W."/>
        </authorList>
    </citation>
    <scope>NUCLEOTIDE SEQUENCE</scope>
    <source>
        <strain evidence="1">CAU 1522</strain>
    </source>
</reference>
<proteinExistence type="predicted"/>
<dbReference type="Pfam" id="PF03567">
    <property type="entry name" value="Sulfotransfer_2"/>
    <property type="match status" value="1"/>
</dbReference>
<evidence type="ECO:0000313" key="2">
    <source>
        <dbReference type="Proteomes" id="UP001166293"/>
    </source>
</evidence>
<dbReference type="EMBL" id="JAHRWL010000002">
    <property type="protein sequence ID" value="MBV2361029.1"/>
    <property type="molecule type" value="Genomic_DNA"/>
</dbReference>
<dbReference type="RefSeq" id="WP_217779368.1">
    <property type="nucleotide sequence ID" value="NZ_JAHRWL010000002.1"/>
</dbReference>
<dbReference type="InterPro" id="IPR005331">
    <property type="entry name" value="Sulfotransferase"/>
</dbReference>
<keyword evidence="2" id="KW-1185">Reference proteome</keyword>
<sequence length="236" mass="27176">MVIAIDAHKIAYMALPKAGCSSVKEALARLDPDVAVPKDDAIGAYTFHDAYPTRRFRPHRWQAVSDHWRFCVIRDPAKRLMSCYTNRVLQFGDLRNSRRLRKLQSGSAALEREPGPDAFFRNLEAYKTVSSSIKHHAMGAWLFLGPELRPHYDRIYKTDELDVLARDLSRRCARPVRLRRRNSSEVTLRIEALEGATIDALRPFLDQEYAYFEGFYTNPLGKRLRPSCAIPIRRVS</sequence>
<protein>
    <submittedName>
        <fullName evidence="1">Sulfotransferase family protein</fullName>
    </submittedName>
</protein>
<organism evidence="1 2">
    <name type="scientific">Thalassococcus arenae</name>
    <dbReference type="NCBI Taxonomy" id="2851652"/>
    <lineage>
        <taxon>Bacteria</taxon>
        <taxon>Pseudomonadati</taxon>
        <taxon>Pseudomonadota</taxon>
        <taxon>Alphaproteobacteria</taxon>
        <taxon>Rhodobacterales</taxon>
        <taxon>Roseobacteraceae</taxon>
        <taxon>Thalassococcus</taxon>
    </lineage>
</organism>
<name>A0ABS6NBT6_9RHOB</name>